<organism evidence="11 12">
    <name type="scientific">Eiseniibacteriota bacterium</name>
    <dbReference type="NCBI Taxonomy" id="2212470"/>
    <lineage>
        <taxon>Bacteria</taxon>
        <taxon>Candidatus Eiseniibacteriota</taxon>
    </lineage>
</organism>
<dbReference type="Proteomes" id="UP000547674">
    <property type="component" value="Unassembled WGS sequence"/>
</dbReference>
<gene>
    <name evidence="11" type="ORF">HKN21_02495</name>
</gene>
<comment type="cofactor">
    <cofactor evidence="9">
        <name>Zn(2+)</name>
        <dbReference type="ChEBI" id="CHEBI:29105"/>
    </cofactor>
    <text evidence="9">Binds 1 zinc ion per subunit.</text>
</comment>
<dbReference type="CDD" id="cd06460">
    <property type="entry name" value="M32_Taq"/>
    <property type="match status" value="1"/>
</dbReference>
<dbReference type="FunFam" id="1.10.1370.30:FF:000003">
    <property type="entry name" value="Thermostable carboxypeptidase 1"/>
    <property type="match status" value="1"/>
</dbReference>
<comment type="function">
    <text evidence="8">Broad specificity carboxypetidase that releases amino acids sequentially from the C-terminus, including neutral, aromatic, polar and basic residues.</text>
</comment>
<dbReference type="PANTHER" id="PTHR34217">
    <property type="entry name" value="METAL-DEPENDENT CARBOXYPEPTIDASE"/>
    <property type="match status" value="1"/>
</dbReference>
<evidence type="ECO:0000256" key="6">
    <source>
        <dbReference type="ARBA" id="ARBA00052755"/>
    </source>
</evidence>
<keyword evidence="9" id="KW-0862">Zinc</keyword>
<evidence type="ECO:0000256" key="1">
    <source>
        <dbReference type="ARBA" id="ARBA00022645"/>
    </source>
</evidence>
<evidence type="ECO:0000256" key="8">
    <source>
        <dbReference type="PIRNR" id="PIRNR006615"/>
    </source>
</evidence>
<sequence length="499" mass="55748">MTTIEALGRALDLAAEISDIESAEALLSWDQETKMPKKGVQGRSKVSATLAGLHHEKLTQSEIGDLLNRLRTDSSLEDEAKAQVVDMCRSYDRATKIPSELVKRFAEVRSQSTAAWAQAREAKNFTKFAPHLEEVVSVTRELAEAIGYDSHPYDALVEEYEPGATIEGITQVLEEVKSFLVPYVQKIGESGKKVDLKLVEGPYDVAKQEAFGREVVLAMGFDLEAGRIDPSAHPFCSGIHGGDVRLTTRYKGDIRVGLYGTIHEAGHGLYEQGVADSIRRTPIGSIKSLGIHESQSRLWENNIGLGRSFWTGFYPSLQKHFPEQLGSVALDDFYSAVNDVRPTLIRIEADEVTYNLHIVIRFEIEKLLMENKVAIRDLPELWNSKYKEYLGITPPSDDVGVLQDIHWGSGLMGYFPTYTLGSLNAAQFCEAAQRDIPDLEARIAKGELSPLKDWLVENVHKWGSRFSPEELVTRATGKPTSAEPFIRYIREKYDALYNL</sequence>
<dbReference type="GO" id="GO:0004181">
    <property type="term" value="F:metallocarboxypeptidase activity"/>
    <property type="evidence" value="ECO:0007669"/>
    <property type="project" value="UniProtKB-UniRule"/>
</dbReference>
<keyword evidence="5 8" id="KW-0482">Metalloprotease</keyword>
<evidence type="ECO:0000256" key="3">
    <source>
        <dbReference type="ARBA" id="ARBA00022723"/>
    </source>
</evidence>
<dbReference type="PRINTS" id="PR00998">
    <property type="entry name" value="CRBOXYPTASET"/>
</dbReference>
<evidence type="ECO:0000256" key="9">
    <source>
        <dbReference type="PIRSR" id="PIRSR006615-1"/>
    </source>
</evidence>
<dbReference type="EMBL" id="JABDJR010000087">
    <property type="protein sequence ID" value="NNF05608.1"/>
    <property type="molecule type" value="Genomic_DNA"/>
</dbReference>
<keyword evidence="2 8" id="KW-0645">Protease</keyword>
<protein>
    <recommendedName>
        <fullName evidence="8">Metal-dependent carboxypeptidase</fullName>
        <ecNumber evidence="8">3.4.17.19</ecNumber>
    </recommendedName>
</protein>
<feature type="binding site" evidence="9">
    <location>
        <position position="293"/>
    </location>
    <ligand>
        <name>Zn(2+)</name>
        <dbReference type="ChEBI" id="CHEBI:29105"/>
        <note>catalytic</note>
    </ligand>
</feature>
<feature type="binding site" evidence="9">
    <location>
        <position position="263"/>
    </location>
    <ligand>
        <name>Zn(2+)</name>
        <dbReference type="ChEBI" id="CHEBI:29105"/>
        <note>catalytic</note>
    </ligand>
</feature>
<evidence type="ECO:0000256" key="4">
    <source>
        <dbReference type="ARBA" id="ARBA00022801"/>
    </source>
</evidence>
<dbReference type="GO" id="GO:0008270">
    <property type="term" value="F:zinc ion binding"/>
    <property type="evidence" value="ECO:0007669"/>
    <property type="project" value="UniProtKB-ARBA"/>
</dbReference>
<evidence type="ECO:0000256" key="5">
    <source>
        <dbReference type="ARBA" id="ARBA00023049"/>
    </source>
</evidence>
<dbReference type="AlphaFoldDB" id="A0A7Y2ECF8"/>
<dbReference type="Pfam" id="PF02074">
    <property type="entry name" value="Peptidase_M32"/>
    <property type="match status" value="1"/>
</dbReference>
<feature type="binding site" evidence="9">
    <location>
        <position position="267"/>
    </location>
    <ligand>
        <name>Zn(2+)</name>
        <dbReference type="ChEBI" id="CHEBI:29105"/>
        <note>catalytic</note>
    </ligand>
</feature>
<keyword evidence="3 8" id="KW-0479">Metal-binding</keyword>
<dbReference type="Gene3D" id="1.10.1370.30">
    <property type="match status" value="1"/>
</dbReference>
<comment type="catalytic activity">
    <reaction evidence="6 8">
        <text>Release of a C-terminal amino acid with broad specificity, except for -Pro.</text>
        <dbReference type="EC" id="3.4.17.19"/>
    </reaction>
</comment>
<accession>A0A7Y2ECF8</accession>
<name>A0A7Y2ECF8_UNCEI</name>
<dbReference type="EC" id="3.4.17.19" evidence="8"/>
<evidence type="ECO:0000313" key="11">
    <source>
        <dbReference type="EMBL" id="NNF05608.1"/>
    </source>
</evidence>
<dbReference type="SUPFAM" id="SSF55486">
    <property type="entry name" value="Metalloproteases ('zincins'), catalytic domain"/>
    <property type="match status" value="1"/>
</dbReference>
<proteinExistence type="inferred from homology"/>
<evidence type="ECO:0000256" key="2">
    <source>
        <dbReference type="ARBA" id="ARBA00022670"/>
    </source>
</evidence>
<dbReference type="PROSITE" id="PS52034">
    <property type="entry name" value="PEPTIDASE_M32"/>
    <property type="match status" value="1"/>
</dbReference>
<keyword evidence="4 8" id="KW-0378">Hydrolase</keyword>
<dbReference type="GO" id="GO:0006508">
    <property type="term" value="P:proteolysis"/>
    <property type="evidence" value="ECO:0007669"/>
    <property type="project" value="UniProtKB-UniRule"/>
</dbReference>
<feature type="active site" description="Proton donor/acceptor" evidence="10">
    <location>
        <position position="264"/>
    </location>
</feature>
<dbReference type="PANTHER" id="PTHR34217:SF1">
    <property type="entry name" value="CARBOXYPEPTIDASE 1"/>
    <property type="match status" value="1"/>
</dbReference>
<dbReference type="InterPro" id="IPR001333">
    <property type="entry name" value="Peptidase_M32_Taq"/>
</dbReference>
<dbReference type="PIRSF" id="PIRSF006615">
    <property type="entry name" value="Zn_crbxpep_Taq"/>
    <property type="match status" value="1"/>
</dbReference>
<comment type="similarity">
    <text evidence="7 8">Belongs to the peptidase M32 family.</text>
</comment>
<evidence type="ECO:0000313" key="12">
    <source>
        <dbReference type="Proteomes" id="UP000547674"/>
    </source>
</evidence>
<evidence type="ECO:0000256" key="7">
    <source>
        <dbReference type="ARBA" id="ARBA00061580"/>
    </source>
</evidence>
<comment type="caution">
    <text evidence="11">The sequence shown here is derived from an EMBL/GenBank/DDBJ whole genome shotgun (WGS) entry which is preliminary data.</text>
</comment>
<evidence type="ECO:0000256" key="10">
    <source>
        <dbReference type="PIRSR" id="PIRSR006615-2"/>
    </source>
</evidence>
<reference evidence="11 12" key="1">
    <citation type="submission" date="2020-03" db="EMBL/GenBank/DDBJ databases">
        <title>Metabolic flexibility allows generalist bacteria to become dominant in a frequently disturbed ecosystem.</title>
        <authorList>
            <person name="Chen Y.-J."/>
            <person name="Leung P.M."/>
            <person name="Bay S.K."/>
            <person name="Hugenholtz P."/>
            <person name="Kessler A.J."/>
            <person name="Shelley G."/>
            <person name="Waite D.W."/>
            <person name="Cook P.L."/>
            <person name="Greening C."/>
        </authorList>
    </citation>
    <scope>NUCLEOTIDE SEQUENCE [LARGE SCALE GENOMIC DNA]</scope>
    <source>
        <strain evidence="11">SS_bin_28</strain>
    </source>
</reference>
<keyword evidence="1 8" id="KW-0121">Carboxypeptidase</keyword>